<keyword evidence="2" id="KW-1185">Reference proteome</keyword>
<sequence>MATNLLAGVLEAQTRNSLLAGDELIGAAFALVEVMRTRKAIALPSDSVGDRILGAALILEPTLPLADRSYRFDGCSVLIVAGHISGEASVSARAKSVRALGAVHVEAALLGQWADPIEGCDAVRIISSDRHLRAVVG</sequence>
<dbReference type="Proteomes" id="UP000419743">
    <property type="component" value="Unassembled WGS sequence"/>
</dbReference>
<evidence type="ECO:0000313" key="2">
    <source>
        <dbReference type="Proteomes" id="UP000419743"/>
    </source>
</evidence>
<gene>
    <name evidence="1" type="ORF">HALOF300_01153</name>
</gene>
<accession>A0A7M4DGA7</accession>
<proteinExistence type="predicted"/>
<comment type="caution">
    <text evidence="1">The sequence shown here is derived from an EMBL/GenBank/DDBJ whole genome shotgun (WGS) entry which is preliminary data.</text>
</comment>
<dbReference type="RefSeq" id="WP_156739963.1">
    <property type="nucleotide sequence ID" value="NZ_CACRYJ010000016.1"/>
</dbReference>
<dbReference type="AlphaFoldDB" id="A0A7M4DGA7"/>
<protein>
    <submittedName>
        <fullName evidence="1">Uncharacterized protein</fullName>
    </submittedName>
</protein>
<name>A0A7M4DGA7_9MICO</name>
<dbReference type="EMBL" id="CACRYJ010000016">
    <property type="protein sequence ID" value="VZO35950.1"/>
    <property type="molecule type" value="Genomic_DNA"/>
</dbReference>
<evidence type="ECO:0000313" key="1">
    <source>
        <dbReference type="EMBL" id="VZO35950.1"/>
    </source>
</evidence>
<reference evidence="1 2" key="1">
    <citation type="submission" date="2019-11" db="EMBL/GenBank/DDBJ databases">
        <authorList>
            <person name="Criscuolo A."/>
        </authorList>
    </citation>
    <scope>NUCLEOTIDE SEQUENCE [LARGE SCALE GENOMIC DNA]</scope>
    <source>
        <strain evidence="1">CIP111667</strain>
    </source>
</reference>
<organism evidence="1 2">
    <name type="scientific">Occultella aeris</name>
    <dbReference type="NCBI Taxonomy" id="2761496"/>
    <lineage>
        <taxon>Bacteria</taxon>
        <taxon>Bacillati</taxon>
        <taxon>Actinomycetota</taxon>
        <taxon>Actinomycetes</taxon>
        <taxon>Micrococcales</taxon>
        <taxon>Ruaniaceae</taxon>
        <taxon>Occultella</taxon>
    </lineage>
</organism>